<evidence type="ECO:0000259" key="3">
    <source>
        <dbReference type="PROSITE" id="PS50097"/>
    </source>
</evidence>
<dbReference type="SUPFAM" id="SSF54695">
    <property type="entry name" value="POZ domain"/>
    <property type="match status" value="1"/>
</dbReference>
<dbReference type="Proteomes" id="UP000189705">
    <property type="component" value="Unplaced"/>
</dbReference>
<dbReference type="PROSITE" id="PS50097">
    <property type="entry name" value="BTB"/>
    <property type="match status" value="1"/>
</dbReference>
<feature type="domain" description="BTB" evidence="3">
    <location>
        <begin position="817"/>
        <end position="877"/>
    </location>
</feature>
<dbReference type="InParanoid" id="A0A3Q0FUL2"/>
<dbReference type="PANTHER" id="PTHR23312:SF8">
    <property type="entry name" value="ARMADILLO REPEAT-CONTAINING PROTEIN 5"/>
    <property type="match status" value="1"/>
</dbReference>
<accession>A0A3Q0FUL2</accession>
<feature type="region of interest" description="Disordered" evidence="2">
    <location>
        <begin position="590"/>
        <end position="691"/>
    </location>
</feature>
<evidence type="ECO:0000313" key="4">
    <source>
        <dbReference type="Proteomes" id="UP000189705"/>
    </source>
</evidence>
<feature type="region of interest" description="Disordered" evidence="2">
    <location>
        <begin position="349"/>
        <end position="382"/>
    </location>
</feature>
<feature type="region of interest" description="Disordered" evidence="2">
    <location>
        <begin position="420"/>
        <end position="551"/>
    </location>
</feature>
<sequence length="1001" mass="103823">SRATGAPEPGSRTRVRELGGIPVLVAILKSNPIESIQNRTARALGNLAMDPESSQAIHDAGAVPPLVALAVGGGASPCLQSAERALRCLADTTQHRAALVQQGAVHPVASCLGAGDPPLVAAAVRALLELTRGCSRACAQQLSAGGALPPLVALACAEKKSLQDAALGALANACLQGLLGPALGSAGAVEAVVSAVAQRRPPPAALVRALCLLCREAVNRARVRAAGGLGTMLALLRDPCQAWCHGRVVGALVAFFYDHEAMEDLEAGGLVPLLVAMVAAQGRAPPGDANCRRQKREEVEEEQDEDGPDAASADYPEEPGREAAAEGESPSFQSLRSWLLSEGVIASPGDVSPPQWSPDRSLSPVLDLPGVEPELGPAPPALTSARNALEMTSPVLVFPRPRLPSDLLLAPVSSRKRLSSHLTSQQLPPGDLTVTPSSSWQLPPSDATAMSSSLQQAPPNDLMVMSSSRQPPPDDLTAMTSLRQPPPGDLTVTLSSSQQSPPGDLTATSLSQQLSSPIDLTATSSSSQQPLPSDLTVTSSAQQPPPSDLMATPSLRRLLQRLARHPACLEPLVRCRAPGLLRAWLIFGLRPRSTEGPGSPGEELDVPGSPGEEVEEPGSPGEGPGSPGRAPEGPRSPAEGPGSPDRVSKRARSPGKEVQEPRSPGRVPKKPRHLAEGPRSPGEALEEPRSPVPRFEEFGESLLLGLRVTAESPFGAGVLTHMLLSGPPSDRLACALAVPLLCRKELPLCRKLLLDHSGLVLLTEALARPPPAPFALYAADALALLLGSPHGPGKHSPPPTGPTLACPYAHMVASEAADLRFLLDCGAQVPASRQALDTASDVFRAMLGGGFAEARLALIPLRGVAPAAFLPLLHHLHGCRGCQALAGPFGIPLGTRVLEVAGQFLAPGLVEEVEAALSAQYLAGADPRGPAQLYSLAERLGRLGLQRACVRHVLCGCYPGPCQRADALVHLARAAGDERALAGHLLAVANEAAWGTQESTP</sequence>
<dbReference type="Gene3D" id="3.30.710.10">
    <property type="entry name" value="Potassium Channel Kv1.1, Chain A"/>
    <property type="match status" value="1"/>
</dbReference>
<dbReference type="GO" id="GO:0005829">
    <property type="term" value="C:cytosol"/>
    <property type="evidence" value="ECO:0007669"/>
    <property type="project" value="TreeGrafter"/>
</dbReference>
<dbReference type="GO" id="GO:0009653">
    <property type="term" value="P:anatomical structure morphogenesis"/>
    <property type="evidence" value="ECO:0007669"/>
    <property type="project" value="TreeGrafter"/>
</dbReference>
<dbReference type="PROSITE" id="PS50176">
    <property type="entry name" value="ARM_REPEAT"/>
    <property type="match status" value="1"/>
</dbReference>
<dbReference type="CDD" id="cd18191">
    <property type="entry name" value="BTB_POZ_ARMC5"/>
    <property type="match status" value="1"/>
</dbReference>
<proteinExistence type="predicted"/>
<evidence type="ECO:0000256" key="1">
    <source>
        <dbReference type="PROSITE-ProRule" id="PRU00259"/>
    </source>
</evidence>
<dbReference type="InterPro" id="IPR000225">
    <property type="entry name" value="Armadillo"/>
</dbReference>
<dbReference type="SUPFAM" id="SSF48371">
    <property type="entry name" value="ARM repeat"/>
    <property type="match status" value="1"/>
</dbReference>
<feature type="region of interest" description="Disordered" evidence="2">
    <location>
        <begin position="283"/>
        <end position="332"/>
    </location>
</feature>
<dbReference type="InterPro" id="IPR000210">
    <property type="entry name" value="BTB/POZ_dom"/>
</dbReference>
<dbReference type="AlphaFoldDB" id="A0A3Q0FUL2"/>
<dbReference type="Pfam" id="PF24768">
    <property type="entry name" value="ARM_ARMC5"/>
    <property type="match status" value="1"/>
</dbReference>
<name>A0A3Q0FUL2_ALLSI</name>
<reference evidence="5" key="1">
    <citation type="submission" date="2025-08" db="UniProtKB">
        <authorList>
            <consortium name="RefSeq"/>
        </authorList>
    </citation>
    <scope>IDENTIFICATION</scope>
</reference>
<dbReference type="SMART" id="SM00185">
    <property type="entry name" value="ARM"/>
    <property type="match status" value="4"/>
</dbReference>
<dbReference type="STRING" id="38654.A0A3Q0FUL2"/>
<feature type="repeat" description="ARM" evidence="1">
    <location>
        <begin position="19"/>
        <end position="62"/>
    </location>
</feature>
<feature type="compositionally biased region" description="Low complexity" evidence="2">
    <location>
        <begin position="627"/>
        <end position="638"/>
    </location>
</feature>
<keyword evidence="4" id="KW-1185">Reference proteome</keyword>
<feature type="compositionally biased region" description="Acidic residues" evidence="2">
    <location>
        <begin position="299"/>
        <end position="308"/>
    </location>
</feature>
<dbReference type="InterPro" id="IPR016024">
    <property type="entry name" value="ARM-type_fold"/>
</dbReference>
<evidence type="ECO:0000256" key="2">
    <source>
        <dbReference type="SAM" id="MobiDB-lite"/>
    </source>
</evidence>
<feature type="compositionally biased region" description="Polar residues" evidence="2">
    <location>
        <begin position="492"/>
        <end position="501"/>
    </location>
</feature>
<organism evidence="4 5">
    <name type="scientific">Alligator sinensis</name>
    <name type="common">Chinese alligator</name>
    <dbReference type="NCBI Taxonomy" id="38654"/>
    <lineage>
        <taxon>Eukaryota</taxon>
        <taxon>Metazoa</taxon>
        <taxon>Chordata</taxon>
        <taxon>Craniata</taxon>
        <taxon>Vertebrata</taxon>
        <taxon>Euteleostomi</taxon>
        <taxon>Archelosauria</taxon>
        <taxon>Archosauria</taxon>
        <taxon>Crocodylia</taxon>
        <taxon>Alligatoridae</taxon>
        <taxon>Alligatorinae</taxon>
        <taxon>Alligator</taxon>
    </lineage>
</organism>
<dbReference type="PANTHER" id="PTHR23312">
    <property type="entry name" value="ARMC5 ARMADILLO REPEAT-CONTAINING -RELATED"/>
    <property type="match status" value="1"/>
</dbReference>
<dbReference type="GeneID" id="102377314"/>
<gene>
    <name evidence="5" type="primary">ARMC5</name>
</gene>
<dbReference type="InterPro" id="IPR011989">
    <property type="entry name" value="ARM-like"/>
</dbReference>
<dbReference type="RefSeq" id="XP_025051029.1">
    <property type="nucleotide sequence ID" value="XM_025195244.1"/>
</dbReference>
<dbReference type="InterPro" id="IPR011333">
    <property type="entry name" value="SKP1/BTB/POZ_sf"/>
</dbReference>
<dbReference type="CTD" id="79798"/>
<feature type="compositionally biased region" description="Low complexity" evidence="2">
    <location>
        <begin position="509"/>
        <end position="533"/>
    </location>
</feature>
<evidence type="ECO:0000313" key="5">
    <source>
        <dbReference type="RefSeq" id="XP_025051029.1"/>
    </source>
</evidence>
<feature type="compositionally biased region" description="Polar residues" evidence="2">
    <location>
        <begin position="434"/>
        <end position="458"/>
    </location>
</feature>
<dbReference type="KEGG" id="asn:102377314"/>
<dbReference type="InterPro" id="IPR055445">
    <property type="entry name" value="ARM_ARMC5"/>
</dbReference>
<feature type="non-terminal residue" evidence="5">
    <location>
        <position position="1"/>
    </location>
</feature>
<dbReference type="Gene3D" id="1.25.10.10">
    <property type="entry name" value="Leucine-rich Repeat Variant"/>
    <property type="match status" value="1"/>
</dbReference>
<protein>
    <submittedName>
        <fullName evidence="5">Armadillo repeat-containing protein 5</fullName>
    </submittedName>
</protein>